<evidence type="ECO:0000313" key="3">
    <source>
        <dbReference type="Proteomes" id="UP001634393"/>
    </source>
</evidence>
<evidence type="ECO:0000259" key="1">
    <source>
        <dbReference type="Pfam" id="PF12776"/>
    </source>
</evidence>
<keyword evidence="3" id="KW-1185">Reference proteome</keyword>
<dbReference type="PANTHER" id="PTHR46929:SF11">
    <property type="entry name" value="MYB_SANT-LIKE DNA-BINDING DOMAIN PROTEIN"/>
    <property type="match status" value="1"/>
</dbReference>
<accession>A0ABD3STQ6</accession>
<gene>
    <name evidence="2" type="ORF">ACJIZ3_016593</name>
</gene>
<dbReference type="Pfam" id="PF12776">
    <property type="entry name" value="Myb_DNA-bind_3"/>
    <property type="match status" value="2"/>
</dbReference>
<feature type="domain" description="Myb/SANT-like" evidence="1">
    <location>
        <begin position="119"/>
        <end position="174"/>
    </location>
</feature>
<dbReference type="AlphaFoldDB" id="A0ABD3STQ6"/>
<dbReference type="InterPro" id="IPR024752">
    <property type="entry name" value="Myb/SANT-like_dom"/>
</dbReference>
<dbReference type="PANTHER" id="PTHR46929">
    <property type="entry name" value="EXPRESSED PROTEIN"/>
    <property type="match status" value="1"/>
</dbReference>
<dbReference type="EMBL" id="JBJXBP010000005">
    <property type="protein sequence ID" value="KAL3827791.1"/>
    <property type="molecule type" value="Genomic_DNA"/>
</dbReference>
<proteinExistence type="predicted"/>
<feature type="domain" description="Myb/SANT-like" evidence="1">
    <location>
        <begin position="1"/>
        <end position="52"/>
    </location>
</feature>
<organism evidence="2 3">
    <name type="scientific">Penstemon smallii</name>
    <dbReference type="NCBI Taxonomy" id="265156"/>
    <lineage>
        <taxon>Eukaryota</taxon>
        <taxon>Viridiplantae</taxon>
        <taxon>Streptophyta</taxon>
        <taxon>Embryophyta</taxon>
        <taxon>Tracheophyta</taxon>
        <taxon>Spermatophyta</taxon>
        <taxon>Magnoliopsida</taxon>
        <taxon>eudicotyledons</taxon>
        <taxon>Gunneridae</taxon>
        <taxon>Pentapetalae</taxon>
        <taxon>asterids</taxon>
        <taxon>lamiids</taxon>
        <taxon>Lamiales</taxon>
        <taxon>Plantaginaceae</taxon>
        <taxon>Cheloneae</taxon>
        <taxon>Penstemon</taxon>
    </lineage>
</organism>
<comment type="caution">
    <text evidence="2">The sequence shown here is derived from an EMBL/GenBank/DDBJ whole genome shotgun (WGS) entry which is preliminary data.</text>
</comment>
<reference evidence="2 3" key="1">
    <citation type="submission" date="2024-12" db="EMBL/GenBank/DDBJ databases">
        <title>The unique morphological basis and parallel evolutionary history of personate flowers in Penstemon.</title>
        <authorList>
            <person name="Depatie T.H."/>
            <person name="Wessinger C.A."/>
        </authorList>
    </citation>
    <scope>NUCLEOTIDE SEQUENCE [LARGE SCALE GENOMIC DNA]</scope>
    <source>
        <strain evidence="2">WTNN_2</strain>
        <tissue evidence="2">Leaf</tissue>
    </source>
</reference>
<name>A0ABD3STQ6_9LAMI</name>
<protein>
    <recommendedName>
        <fullName evidence="1">Myb/SANT-like domain-containing protein</fullName>
    </recommendedName>
</protein>
<sequence length="310" mass="35816">MLEQICKGNRIDDHLFSKRAWKHMTALFSVNFNSQYKKDVLKNRHETLKESLQALYCPDARVYRIKAIPYYSDLCEIYKNVGFGGKDDYHKKHCDFMEYSLNLGEDTIISDIASASLHDRTKGNQVDGLFRKQAWKEMISYFSSKSGFNYEVDILKNRYKSLRRQHNAHIDIRQYMTKPFHTLKIHMLHQINISDILDEDPKIKSVAINQSPAAAAAASVSSHNQMMTKCRLGIPQMTESSKKSRTEDENANNVPAIEEVVGAIQALPDMDEDCVLDACDFLEDEKRANTFLALDSKLRKKWLMRKLRPL</sequence>
<evidence type="ECO:0000313" key="2">
    <source>
        <dbReference type="EMBL" id="KAL3827791.1"/>
    </source>
</evidence>
<dbReference type="Proteomes" id="UP001634393">
    <property type="component" value="Unassembled WGS sequence"/>
</dbReference>